<evidence type="ECO:0000313" key="5">
    <source>
        <dbReference type="EMBL" id="TVU07138.1"/>
    </source>
</evidence>
<name>A0A5J9T823_9POAL</name>
<dbReference type="GO" id="GO:0005634">
    <property type="term" value="C:nucleus"/>
    <property type="evidence" value="ECO:0007669"/>
    <property type="project" value="UniProtKB-SubCell"/>
</dbReference>
<feature type="region of interest" description="Disordered" evidence="3">
    <location>
        <begin position="87"/>
        <end position="112"/>
    </location>
</feature>
<dbReference type="InterPro" id="IPR036546">
    <property type="entry name" value="MED15_KIX"/>
</dbReference>
<keyword evidence="2" id="KW-0539">Nucleus</keyword>
<feature type="domain" description="Mediator complex subunit 15 KIX" evidence="4">
    <location>
        <begin position="14"/>
        <end position="87"/>
    </location>
</feature>
<dbReference type="PANTHER" id="PTHR33137">
    <property type="entry name" value="MEDIATOR OF RNA POLYMERASE II TRANSCRIPTION SUBUNIT 15A-RELATED"/>
    <property type="match status" value="1"/>
</dbReference>
<dbReference type="GO" id="GO:0003713">
    <property type="term" value="F:transcription coactivator activity"/>
    <property type="evidence" value="ECO:0007669"/>
    <property type="project" value="InterPro"/>
</dbReference>
<comment type="subcellular location">
    <subcellularLocation>
        <location evidence="1">Nucleus</location>
    </subcellularLocation>
</comment>
<gene>
    <name evidence="5" type="ORF">EJB05_47180</name>
</gene>
<feature type="compositionally biased region" description="Polar residues" evidence="3">
    <location>
        <begin position="347"/>
        <end position="364"/>
    </location>
</feature>
<dbReference type="Gramene" id="TVU07138">
    <property type="protein sequence ID" value="TVU07138"/>
    <property type="gene ID" value="EJB05_47180"/>
</dbReference>
<dbReference type="Proteomes" id="UP000324897">
    <property type="component" value="Unassembled WGS sequence"/>
</dbReference>
<feature type="compositionally biased region" description="Polar residues" evidence="3">
    <location>
        <begin position="87"/>
        <end position="98"/>
    </location>
</feature>
<evidence type="ECO:0000313" key="6">
    <source>
        <dbReference type="Proteomes" id="UP000324897"/>
    </source>
</evidence>
<dbReference type="GO" id="GO:0031490">
    <property type="term" value="F:chromatin DNA binding"/>
    <property type="evidence" value="ECO:0007669"/>
    <property type="project" value="InterPro"/>
</dbReference>
<accession>A0A5J9T823</accession>
<reference evidence="5 6" key="1">
    <citation type="journal article" date="2019" name="Sci. Rep.">
        <title>A high-quality genome of Eragrostis curvula grass provides insights into Poaceae evolution and supports new strategies to enhance forage quality.</title>
        <authorList>
            <person name="Carballo J."/>
            <person name="Santos B.A.C.M."/>
            <person name="Zappacosta D."/>
            <person name="Garbus I."/>
            <person name="Selva J.P."/>
            <person name="Gallo C.A."/>
            <person name="Diaz A."/>
            <person name="Albertini E."/>
            <person name="Caccamo M."/>
            <person name="Echenique V."/>
        </authorList>
    </citation>
    <scope>NUCLEOTIDE SEQUENCE [LARGE SCALE GENOMIC DNA]</scope>
    <source>
        <strain evidence="6">cv. Victoria</strain>
        <tissue evidence="5">Leaf</tissue>
    </source>
</reference>
<sequence length="388" mass="43914">MHSAEGADPSAAGGDWRVHLQPQDRRRIVNQIMELLNKRSPLELPSVLQNVAQQFEQKIYTAATTQADYFEGIPRKMLLIDSETNIKQNPGNAQVTPNQRPPVPAYEDSTAQTDYPGPGDWQEELYQMIKTLKNQYQPEISDLYNKVSMKLQYIDNHMPAQKVTGLYEKIKNFKLMLDRTLMFLNIDKNSVQLSLKEKIPLYERQIVSFLKSQKRKPVQPFEQSAGQAPSSNTSSIPVKLPAQTGYSGAGDLHELSKTLKNQYLAGLGDLYEISMKLLVDNHTMPQETTNRQEEVKSFESMLEHSLHSLEIKKSCVQPSVEESMPMYKRQILSILNSEEWAPEKKFQQSAGQAPSTSSSGTQHAHGTLPQERSNVKRLRPSLKDDIGS</sequence>
<dbReference type="EMBL" id="RWGY01000045">
    <property type="protein sequence ID" value="TVU07138.1"/>
    <property type="molecule type" value="Genomic_DNA"/>
</dbReference>
<evidence type="ECO:0000256" key="1">
    <source>
        <dbReference type="ARBA" id="ARBA00004123"/>
    </source>
</evidence>
<proteinExistence type="predicted"/>
<dbReference type="Pfam" id="PF16987">
    <property type="entry name" value="KIX_2"/>
    <property type="match status" value="1"/>
</dbReference>
<protein>
    <recommendedName>
        <fullName evidence="4">Mediator complex subunit 15 KIX domain-containing protein</fullName>
    </recommendedName>
</protein>
<evidence type="ECO:0000256" key="3">
    <source>
        <dbReference type="SAM" id="MobiDB-lite"/>
    </source>
</evidence>
<feature type="region of interest" description="Disordered" evidence="3">
    <location>
        <begin position="218"/>
        <end position="239"/>
    </location>
</feature>
<dbReference type="InterPro" id="IPR036529">
    <property type="entry name" value="KIX_dom_sf"/>
</dbReference>
<keyword evidence="6" id="KW-1185">Reference proteome</keyword>
<feature type="region of interest" description="Disordered" evidence="3">
    <location>
        <begin position="343"/>
        <end position="388"/>
    </location>
</feature>
<organism evidence="5 6">
    <name type="scientific">Eragrostis curvula</name>
    <name type="common">weeping love grass</name>
    <dbReference type="NCBI Taxonomy" id="38414"/>
    <lineage>
        <taxon>Eukaryota</taxon>
        <taxon>Viridiplantae</taxon>
        <taxon>Streptophyta</taxon>
        <taxon>Embryophyta</taxon>
        <taxon>Tracheophyta</taxon>
        <taxon>Spermatophyta</taxon>
        <taxon>Magnoliopsida</taxon>
        <taxon>Liliopsida</taxon>
        <taxon>Poales</taxon>
        <taxon>Poaceae</taxon>
        <taxon>PACMAD clade</taxon>
        <taxon>Chloridoideae</taxon>
        <taxon>Eragrostideae</taxon>
        <taxon>Eragrostidinae</taxon>
        <taxon>Eragrostis</taxon>
    </lineage>
</organism>
<feature type="compositionally biased region" description="Polar residues" evidence="3">
    <location>
        <begin position="221"/>
        <end position="236"/>
    </location>
</feature>
<evidence type="ECO:0000256" key="2">
    <source>
        <dbReference type="ARBA" id="ARBA00023242"/>
    </source>
</evidence>
<dbReference type="OrthoDB" id="692789at2759"/>
<dbReference type="AlphaFoldDB" id="A0A5J9T823"/>
<evidence type="ECO:0000259" key="4">
    <source>
        <dbReference type="Pfam" id="PF16987"/>
    </source>
</evidence>
<dbReference type="InterPro" id="IPR044661">
    <property type="entry name" value="MED15a/b/c-like"/>
</dbReference>
<comment type="caution">
    <text evidence="5">The sequence shown here is derived from an EMBL/GenBank/DDBJ whole genome shotgun (WGS) entry which is preliminary data.</text>
</comment>
<dbReference type="Gene3D" id="1.10.246.20">
    <property type="entry name" value="Coactivator CBP, KIX domain"/>
    <property type="match status" value="1"/>
</dbReference>
<dbReference type="PANTHER" id="PTHR33137:SF4">
    <property type="entry name" value="MEDIATOR OF RNA POLYMERASE II TRANSCRIPTION SUBUNIT 15A-RELATED"/>
    <property type="match status" value="1"/>
</dbReference>